<evidence type="ECO:0000256" key="1">
    <source>
        <dbReference type="SAM" id="Phobius"/>
    </source>
</evidence>
<feature type="transmembrane region" description="Helical" evidence="1">
    <location>
        <begin position="182"/>
        <end position="200"/>
    </location>
</feature>
<keyword evidence="1" id="KW-0472">Membrane</keyword>
<dbReference type="Pfam" id="PF20128">
    <property type="entry name" value="DUF6518"/>
    <property type="match status" value="1"/>
</dbReference>
<sequence length="206" mass="22932">MTRNNVLMKSLRLSIVLVMAMVFGILMAVFKGDGSGIRMAIGNSSAPWMILPFVAAAISTRHRVIQSALVGLGASLIGLFGFYFANIFVLDIGPHPELSPYPWVADFLATLRSGKIYFILACLSGPIFGILGGFLHQKRSNMILVFTATLFVLEPCFGLIYVRFFSGFTYSFTYYVDYPMVWLVEAVFGVILFILIIVRFQPTKRS</sequence>
<dbReference type="InterPro" id="IPR045393">
    <property type="entry name" value="DUF6518"/>
</dbReference>
<dbReference type="OrthoDB" id="3295819at2"/>
<proteinExistence type="predicted"/>
<evidence type="ECO:0000313" key="2">
    <source>
        <dbReference type="EMBL" id="AZU62375.1"/>
    </source>
</evidence>
<protein>
    <submittedName>
        <fullName evidence="2">Uncharacterized protein</fullName>
    </submittedName>
</protein>
<feature type="transmembrane region" description="Helical" evidence="1">
    <location>
        <begin position="142"/>
        <end position="162"/>
    </location>
</feature>
<dbReference type="AlphaFoldDB" id="A0A3Q9QV11"/>
<keyword evidence="1" id="KW-1133">Transmembrane helix</keyword>
<gene>
    <name evidence="2" type="ORF">CHR53_14395</name>
</gene>
<organism evidence="2 3">
    <name type="scientific">Neobacillus mesonae</name>
    <dbReference type="NCBI Taxonomy" id="1193713"/>
    <lineage>
        <taxon>Bacteria</taxon>
        <taxon>Bacillati</taxon>
        <taxon>Bacillota</taxon>
        <taxon>Bacilli</taxon>
        <taxon>Bacillales</taxon>
        <taxon>Bacillaceae</taxon>
        <taxon>Neobacillus</taxon>
    </lineage>
</organism>
<accession>A0A3Q9QV11</accession>
<feature type="transmembrane region" description="Helical" evidence="1">
    <location>
        <begin position="36"/>
        <end position="57"/>
    </location>
</feature>
<dbReference type="KEGG" id="nmk:CHR53_14395"/>
<feature type="transmembrane region" description="Helical" evidence="1">
    <location>
        <begin position="12"/>
        <end position="30"/>
    </location>
</feature>
<name>A0A3Q9QV11_9BACI</name>
<keyword evidence="1" id="KW-0812">Transmembrane</keyword>
<keyword evidence="3" id="KW-1185">Reference proteome</keyword>
<dbReference type="EMBL" id="CP022572">
    <property type="protein sequence ID" value="AZU62375.1"/>
    <property type="molecule type" value="Genomic_DNA"/>
</dbReference>
<feature type="transmembrane region" description="Helical" evidence="1">
    <location>
        <begin position="69"/>
        <end position="90"/>
    </location>
</feature>
<feature type="transmembrane region" description="Helical" evidence="1">
    <location>
        <begin position="116"/>
        <end position="135"/>
    </location>
</feature>
<dbReference type="RefSeq" id="WP_127487066.1">
    <property type="nucleotide sequence ID" value="NZ_CP022572.1"/>
</dbReference>
<dbReference type="Proteomes" id="UP000282892">
    <property type="component" value="Chromosome"/>
</dbReference>
<reference evidence="2 3" key="1">
    <citation type="submission" date="2017-07" db="EMBL/GenBank/DDBJ databases">
        <title>The complete genome sequence of Bacillus mesonae strain H20-5, an efficient strain improving plant abiotic stress resistance.</title>
        <authorList>
            <person name="Kim S.Y."/>
            <person name="Song H."/>
            <person name="Sang M.K."/>
            <person name="Weon H.-Y."/>
            <person name="Song J."/>
        </authorList>
    </citation>
    <scope>NUCLEOTIDE SEQUENCE [LARGE SCALE GENOMIC DNA]</scope>
    <source>
        <strain evidence="2 3">H20-5</strain>
    </source>
</reference>
<evidence type="ECO:0000313" key="3">
    <source>
        <dbReference type="Proteomes" id="UP000282892"/>
    </source>
</evidence>